<keyword evidence="4" id="KW-1185">Reference proteome</keyword>
<keyword evidence="1" id="KW-0732">Signal</keyword>
<dbReference type="InterPro" id="IPR002035">
    <property type="entry name" value="VWF_A"/>
</dbReference>
<dbReference type="Pfam" id="PF12034">
    <property type="entry name" value="YfbK_C"/>
    <property type="match status" value="1"/>
</dbReference>
<dbReference type="PANTHER" id="PTHR10579">
    <property type="entry name" value="CALCIUM-ACTIVATED CHLORIDE CHANNEL REGULATOR"/>
    <property type="match status" value="1"/>
</dbReference>
<comment type="caution">
    <text evidence="3">The sequence shown here is derived from an EMBL/GenBank/DDBJ whole genome shotgun (WGS) entry which is preliminary data.</text>
</comment>
<dbReference type="CDD" id="cd01465">
    <property type="entry name" value="vWA_subgroup"/>
    <property type="match status" value="1"/>
</dbReference>
<evidence type="ECO:0000256" key="1">
    <source>
        <dbReference type="SAM" id="SignalP"/>
    </source>
</evidence>
<dbReference type="Gene3D" id="3.40.50.410">
    <property type="entry name" value="von Willebrand factor, type A domain"/>
    <property type="match status" value="1"/>
</dbReference>
<evidence type="ECO:0000313" key="3">
    <source>
        <dbReference type="EMBL" id="MCA6074237.1"/>
    </source>
</evidence>
<reference evidence="3" key="1">
    <citation type="submission" date="2021-09" db="EMBL/GenBank/DDBJ databases">
        <title>Fulvivirga sp. isolated from coastal sediment.</title>
        <authorList>
            <person name="Yu H."/>
        </authorList>
    </citation>
    <scope>NUCLEOTIDE SEQUENCE</scope>
    <source>
        <strain evidence="3">1062</strain>
    </source>
</reference>
<dbReference type="AlphaFoldDB" id="A0A9X1KXJ2"/>
<dbReference type="RefSeq" id="WP_225697334.1">
    <property type="nucleotide sequence ID" value="NZ_JAIXNE010000001.1"/>
</dbReference>
<dbReference type="InterPro" id="IPR021908">
    <property type="entry name" value="YfbK_C"/>
</dbReference>
<dbReference type="Gene3D" id="2.60.40.1120">
    <property type="entry name" value="Carboxypeptidase-like, regulatory domain"/>
    <property type="match status" value="1"/>
</dbReference>
<dbReference type="InterPro" id="IPR051266">
    <property type="entry name" value="CLCR"/>
</dbReference>
<dbReference type="Proteomes" id="UP001139409">
    <property type="component" value="Unassembled WGS sequence"/>
</dbReference>
<dbReference type="PANTHER" id="PTHR10579:SF43">
    <property type="entry name" value="ZINC FINGER (C3HC4-TYPE RING FINGER) FAMILY PROTEIN"/>
    <property type="match status" value="1"/>
</dbReference>
<feature type="domain" description="VWFA" evidence="2">
    <location>
        <begin position="258"/>
        <end position="436"/>
    </location>
</feature>
<feature type="chain" id="PRO_5040849992" evidence="1">
    <location>
        <begin position="19"/>
        <end position="617"/>
    </location>
</feature>
<proteinExistence type="predicted"/>
<accession>A0A9X1KXJ2</accession>
<dbReference type="InterPro" id="IPR022156">
    <property type="entry name" value="Uncharacterised_YfbK_N"/>
</dbReference>
<dbReference type="Pfam" id="PF13715">
    <property type="entry name" value="CarbopepD_reg_2"/>
    <property type="match status" value="1"/>
</dbReference>
<dbReference type="EMBL" id="JAIXNE010000001">
    <property type="protein sequence ID" value="MCA6074237.1"/>
    <property type="molecule type" value="Genomic_DNA"/>
</dbReference>
<dbReference type="SUPFAM" id="SSF53300">
    <property type="entry name" value="vWA-like"/>
    <property type="match status" value="1"/>
</dbReference>
<dbReference type="InterPro" id="IPR008969">
    <property type="entry name" value="CarboxyPept-like_regulatory"/>
</dbReference>
<name>A0A9X1KXJ2_9BACT</name>
<sequence length="617" mass="68043">MKKSLFVIVMLLMAGTMAAIGHTPFERITGVVIADDGSPLPGVNVILKGTTIGTVTDLEGKYELDVPDASKGVLEISFVGYMTQEIKLESKSHIKVTLQQDVMELSEVVVTGYAVEEKRDISGSVSVVSGRKRLKQAAPSYDAEVYIPPTNEEYAEIAEWGYKGVADKPLSTFSIDVDAASYANMRRYLNNGQRPPADAVRIEEMINYFNYDYREPAGEHPFSINTEVSSAPWNPEHKLVHIGLQGKNIPTENLPPSNLVFLLDVSGSMSDANKLPLLKSAFRMLVGELRPQDKVSIVVYAGAAGVVLEPTSGSEKDEIIDALSRLQAGGSTAGGAGILKAYDLAEREFVKEGNNRVILATDGDFNVGLSSNDELEKLIEQKRESGIFLTVLGFGTGNLKDSKMETLADKGNGNYAYIDNIQEARKVFVNEFGGTLFTIAKDVKIQVEFNPANVQAYRLIGYENRALKDEDFNNDKKDAGELGAGHTVTALYEVVPVGVKSPFYSIDPLKYQKPEKKQDSFSNELMTVKLRYKKPDGNKSQLITEVIRDESVNLQRTSDNFRWSAAVAGFGMWLRESEYLNEYSLDDIIVLAKNSRGDDAEGYRSELVRLMKTQKNL</sequence>
<evidence type="ECO:0000313" key="4">
    <source>
        <dbReference type="Proteomes" id="UP001139409"/>
    </source>
</evidence>
<evidence type="ECO:0000259" key="2">
    <source>
        <dbReference type="PROSITE" id="PS50234"/>
    </source>
</evidence>
<organism evidence="3 4">
    <name type="scientific">Fulvivirga sedimenti</name>
    <dbReference type="NCBI Taxonomy" id="2879465"/>
    <lineage>
        <taxon>Bacteria</taxon>
        <taxon>Pseudomonadati</taxon>
        <taxon>Bacteroidota</taxon>
        <taxon>Cytophagia</taxon>
        <taxon>Cytophagales</taxon>
        <taxon>Fulvivirgaceae</taxon>
        <taxon>Fulvivirga</taxon>
    </lineage>
</organism>
<protein>
    <submittedName>
        <fullName evidence="3">von Willebrand factor type A domain-containing protein</fullName>
    </submittedName>
</protein>
<feature type="signal peptide" evidence="1">
    <location>
        <begin position="1"/>
        <end position="18"/>
    </location>
</feature>
<dbReference type="SUPFAM" id="SSF49464">
    <property type="entry name" value="Carboxypeptidase regulatory domain-like"/>
    <property type="match status" value="1"/>
</dbReference>
<dbReference type="Pfam" id="PF12450">
    <property type="entry name" value="vWF_A"/>
    <property type="match status" value="1"/>
</dbReference>
<dbReference type="SMART" id="SM00327">
    <property type="entry name" value="VWA"/>
    <property type="match status" value="1"/>
</dbReference>
<dbReference type="Pfam" id="PF00092">
    <property type="entry name" value="VWA"/>
    <property type="match status" value="1"/>
</dbReference>
<dbReference type="PROSITE" id="PS50234">
    <property type="entry name" value="VWFA"/>
    <property type="match status" value="1"/>
</dbReference>
<dbReference type="InterPro" id="IPR036465">
    <property type="entry name" value="vWFA_dom_sf"/>
</dbReference>
<gene>
    <name evidence="3" type="ORF">LDX50_05120</name>
</gene>